<dbReference type="OrthoDB" id="3270987at2759"/>
<evidence type="ECO:0000256" key="2">
    <source>
        <dbReference type="SAM" id="MobiDB-lite"/>
    </source>
</evidence>
<dbReference type="PANTHER" id="PTHR38926">
    <property type="entry name" value="F-BOX DOMAIN CONTAINING PROTEIN, EXPRESSED"/>
    <property type="match status" value="1"/>
</dbReference>
<dbReference type="EMBL" id="CM032181">
    <property type="protein sequence ID" value="KAG7098342.1"/>
    <property type="molecule type" value="Genomic_DNA"/>
</dbReference>
<feature type="region of interest" description="Disordered" evidence="2">
    <location>
        <begin position="544"/>
        <end position="563"/>
    </location>
</feature>
<dbReference type="Proteomes" id="UP001049176">
    <property type="component" value="Chromosome 1"/>
</dbReference>
<feature type="coiled-coil region" evidence="1">
    <location>
        <begin position="41"/>
        <end position="75"/>
    </location>
</feature>
<evidence type="ECO:0000256" key="1">
    <source>
        <dbReference type="SAM" id="Coils"/>
    </source>
</evidence>
<dbReference type="Gene3D" id="3.80.10.10">
    <property type="entry name" value="Ribonuclease Inhibitor"/>
    <property type="match status" value="1"/>
</dbReference>
<keyword evidence="1" id="KW-0175">Coiled coil</keyword>
<dbReference type="RefSeq" id="XP_043014812.1">
    <property type="nucleotide sequence ID" value="XM_043146112.1"/>
</dbReference>
<protein>
    <recommendedName>
        <fullName evidence="5">F-box domain-containing protein</fullName>
    </recommendedName>
</protein>
<sequence>MNENCITPPTTTSSTSLYKSIRLPFRCTVTEFHRPLIAKSLSAAERQSNELADEVERLKGAIMILEKRRFEVEENIKTYKSLMAPVHRTPPEVMVEIFEYCCSTNYVTRTNRKPSHSLIPPALEISMVCGRWRELAITAPSLWSSMHIVRGDVTTFQANMYRAAKLFLARSKSHPIMLCLVSEGLQNEPDVADMFVQQSTRLRSLTLSIACDGTSGLTLGAIRGRLPILSDLALQGDLRSPDIISNVFETAPALRSLSLERNFITSNLCLPWRQIRSIRLYDSKLNRMLQVLGLCLDLEDIELVDIHPDEFDAGNHLVLHRTRRLSIATTQARCMAEAIHQITCPHLMSLEISDDGDNWNLPWNISSIATDLLQPTCVLTSLHLQGVPATDTDLIALLRQVPTLQTLFVQESFPTSFPRERNLKPTNMTVTSSFLRQLFLSHELLRESQHMSEIFLPNLKYLTLDIHAEGLDQRALVNAILSRCPDPNRGRGKIHTKVDRNLPASLLSFAVTVTTRDRIDSFDVLKALQCFNAAGLGVSINIEHDVDDDDDDESDDDDEDEDD</sequence>
<feature type="compositionally biased region" description="Acidic residues" evidence="2">
    <location>
        <begin position="545"/>
        <end position="563"/>
    </location>
</feature>
<dbReference type="Gene3D" id="1.20.1280.50">
    <property type="match status" value="1"/>
</dbReference>
<accession>A0A9P7V155</accession>
<dbReference type="InterPro" id="IPR032675">
    <property type="entry name" value="LRR_dom_sf"/>
</dbReference>
<comment type="caution">
    <text evidence="3">The sequence shown here is derived from an EMBL/GenBank/DDBJ whole genome shotgun (WGS) entry which is preliminary data.</text>
</comment>
<dbReference type="AlphaFoldDB" id="A0A9P7V155"/>
<evidence type="ECO:0000313" key="4">
    <source>
        <dbReference type="Proteomes" id="UP001049176"/>
    </source>
</evidence>
<gene>
    <name evidence="3" type="ORF">E1B28_000301</name>
</gene>
<name>A0A9P7V155_9AGAR</name>
<keyword evidence="4" id="KW-1185">Reference proteome</keyword>
<dbReference type="SUPFAM" id="SSF52047">
    <property type="entry name" value="RNI-like"/>
    <property type="match status" value="1"/>
</dbReference>
<proteinExistence type="predicted"/>
<reference evidence="3" key="1">
    <citation type="journal article" date="2021" name="Genome Biol. Evol.">
        <title>The assembled and annotated genome of the fairy-ring fungus Marasmius oreades.</title>
        <authorList>
            <person name="Hiltunen M."/>
            <person name="Ament-Velasquez S.L."/>
            <person name="Johannesson H."/>
        </authorList>
    </citation>
    <scope>NUCLEOTIDE SEQUENCE</scope>
    <source>
        <strain evidence="3">03SP1</strain>
    </source>
</reference>
<dbReference type="KEGG" id="more:E1B28_000301"/>
<organism evidence="3 4">
    <name type="scientific">Marasmius oreades</name>
    <name type="common">fairy-ring Marasmius</name>
    <dbReference type="NCBI Taxonomy" id="181124"/>
    <lineage>
        <taxon>Eukaryota</taxon>
        <taxon>Fungi</taxon>
        <taxon>Dikarya</taxon>
        <taxon>Basidiomycota</taxon>
        <taxon>Agaricomycotina</taxon>
        <taxon>Agaricomycetes</taxon>
        <taxon>Agaricomycetidae</taxon>
        <taxon>Agaricales</taxon>
        <taxon>Marasmiineae</taxon>
        <taxon>Marasmiaceae</taxon>
        <taxon>Marasmius</taxon>
    </lineage>
</organism>
<evidence type="ECO:0000313" key="3">
    <source>
        <dbReference type="EMBL" id="KAG7098342.1"/>
    </source>
</evidence>
<dbReference type="PANTHER" id="PTHR38926:SF5">
    <property type="entry name" value="F-BOX AND LEUCINE-RICH REPEAT PROTEIN 6"/>
    <property type="match status" value="1"/>
</dbReference>
<dbReference type="GeneID" id="66069377"/>
<evidence type="ECO:0008006" key="5">
    <source>
        <dbReference type="Google" id="ProtNLM"/>
    </source>
</evidence>